<dbReference type="InterPro" id="IPR006001">
    <property type="entry name" value="Therm_gnt_kin"/>
</dbReference>
<evidence type="ECO:0000256" key="3">
    <source>
        <dbReference type="ARBA" id="ARBA00012054"/>
    </source>
</evidence>
<evidence type="ECO:0000256" key="10">
    <source>
        <dbReference type="RuleBase" id="RU363066"/>
    </source>
</evidence>
<dbReference type="Pfam" id="PF01202">
    <property type="entry name" value="SKI"/>
    <property type="match status" value="1"/>
</dbReference>
<evidence type="ECO:0000256" key="6">
    <source>
        <dbReference type="ARBA" id="ARBA00022777"/>
    </source>
</evidence>
<dbReference type="SUPFAM" id="SSF52540">
    <property type="entry name" value="P-loop containing nucleoside triphosphate hydrolases"/>
    <property type="match status" value="1"/>
</dbReference>
<dbReference type="OrthoDB" id="9795716at2"/>
<keyword evidence="5 10" id="KW-0547">Nucleotide-binding</keyword>
<keyword evidence="6 10" id="KW-0418">Kinase</keyword>
<dbReference type="GO" id="GO:0005524">
    <property type="term" value="F:ATP binding"/>
    <property type="evidence" value="ECO:0007669"/>
    <property type="project" value="UniProtKB-KW"/>
</dbReference>
<comment type="caution">
    <text evidence="11">The sequence shown here is derived from an EMBL/GenBank/DDBJ whole genome shotgun (WGS) entry which is preliminary data.</text>
</comment>
<evidence type="ECO:0000313" key="11">
    <source>
        <dbReference type="EMBL" id="TLX62528.1"/>
    </source>
</evidence>
<organism evidence="11 12">
    <name type="scientific">Stutzerimonas nosocomialis</name>
    <dbReference type="NCBI Taxonomy" id="1056496"/>
    <lineage>
        <taxon>Bacteria</taxon>
        <taxon>Pseudomonadati</taxon>
        <taxon>Pseudomonadota</taxon>
        <taxon>Gammaproteobacteria</taxon>
        <taxon>Pseudomonadales</taxon>
        <taxon>Pseudomonadaceae</taxon>
        <taxon>Stutzerimonas</taxon>
    </lineage>
</organism>
<accession>A0A5R9QCA1</accession>
<evidence type="ECO:0000256" key="4">
    <source>
        <dbReference type="ARBA" id="ARBA00022679"/>
    </source>
</evidence>
<dbReference type="InterPro" id="IPR027417">
    <property type="entry name" value="P-loop_NTPase"/>
</dbReference>
<dbReference type="FunFam" id="3.40.50.300:FF:000522">
    <property type="entry name" value="Gluconokinase"/>
    <property type="match status" value="1"/>
</dbReference>
<name>A0A5R9QCA1_9GAMM</name>
<evidence type="ECO:0000256" key="5">
    <source>
        <dbReference type="ARBA" id="ARBA00022741"/>
    </source>
</evidence>
<evidence type="ECO:0000256" key="2">
    <source>
        <dbReference type="ARBA" id="ARBA00008420"/>
    </source>
</evidence>
<dbReference type="AlphaFoldDB" id="A0A5R9QCA1"/>
<dbReference type="GO" id="GO:0005737">
    <property type="term" value="C:cytoplasm"/>
    <property type="evidence" value="ECO:0007669"/>
    <property type="project" value="TreeGrafter"/>
</dbReference>
<dbReference type="Gene3D" id="3.40.50.300">
    <property type="entry name" value="P-loop containing nucleotide triphosphate hydrolases"/>
    <property type="match status" value="1"/>
</dbReference>
<keyword evidence="8" id="KW-0311">Gluconate utilization</keyword>
<evidence type="ECO:0000256" key="9">
    <source>
        <dbReference type="ARBA" id="ARBA00048090"/>
    </source>
</evidence>
<keyword evidence="7 10" id="KW-0067">ATP-binding</keyword>
<gene>
    <name evidence="11" type="ORF">DN820_15520</name>
</gene>
<reference evidence="11 12" key="1">
    <citation type="journal article" date="2017" name="Eur. J. Clin. Microbiol. Infect. Dis.">
        <title>Uncommonly isolated clinical Pseudomonas: identification and phylogenetic assignation.</title>
        <authorList>
            <person name="Mulet M."/>
            <person name="Gomila M."/>
            <person name="Ramirez A."/>
            <person name="Cardew S."/>
            <person name="Moore E.R."/>
            <person name="Lalucat J."/>
            <person name="Garcia-Valdes E."/>
        </authorList>
    </citation>
    <scope>NUCLEOTIDE SEQUENCE [LARGE SCALE GENOMIC DNA]</scope>
    <source>
        <strain evidence="11 12">SD129</strain>
    </source>
</reference>
<dbReference type="EMBL" id="QLAG01000020">
    <property type="protein sequence ID" value="TLX62528.1"/>
    <property type="molecule type" value="Genomic_DNA"/>
</dbReference>
<dbReference type="EC" id="2.7.1.12" evidence="3 10"/>
<dbReference type="PRINTS" id="PR01100">
    <property type="entry name" value="SHIKIMTKNASE"/>
</dbReference>
<evidence type="ECO:0000256" key="1">
    <source>
        <dbReference type="ARBA" id="ARBA00004761"/>
    </source>
</evidence>
<evidence type="ECO:0000313" key="12">
    <source>
        <dbReference type="Proteomes" id="UP000306753"/>
    </source>
</evidence>
<dbReference type="NCBIfam" id="TIGR01313">
    <property type="entry name" value="therm_gnt_kin"/>
    <property type="match status" value="1"/>
</dbReference>
<evidence type="ECO:0000256" key="7">
    <source>
        <dbReference type="ARBA" id="ARBA00022840"/>
    </source>
</evidence>
<comment type="catalytic activity">
    <reaction evidence="9 10">
        <text>D-gluconate + ATP = 6-phospho-D-gluconate + ADP + H(+)</text>
        <dbReference type="Rhea" id="RHEA:19433"/>
        <dbReference type="ChEBI" id="CHEBI:15378"/>
        <dbReference type="ChEBI" id="CHEBI:18391"/>
        <dbReference type="ChEBI" id="CHEBI:30616"/>
        <dbReference type="ChEBI" id="CHEBI:58759"/>
        <dbReference type="ChEBI" id="CHEBI:456216"/>
        <dbReference type="EC" id="2.7.1.12"/>
    </reaction>
</comment>
<evidence type="ECO:0000256" key="8">
    <source>
        <dbReference type="ARBA" id="ARBA00023064"/>
    </source>
</evidence>
<proteinExistence type="inferred from homology"/>
<dbReference type="RefSeq" id="WP_138409821.1">
    <property type="nucleotide sequence ID" value="NZ_QLAE01000035.1"/>
</dbReference>
<dbReference type="InterPro" id="IPR031322">
    <property type="entry name" value="Shikimate/glucono_kinase"/>
</dbReference>
<dbReference type="Proteomes" id="UP000306753">
    <property type="component" value="Unassembled WGS sequence"/>
</dbReference>
<comment type="similarity">
    <text evidence="2 10">Belongs to the gluconokinase GntK/GntV family.</text>
</comment>
<dbReference type="PANTHER" id="PTHR43442">
    <property type="entry name" value="GLUCONOKINASE-RELATED"/>
    <property type="match status" value="1"/>
</dbReference>
<keyword evidence="4 10" id="KW-0808">Transferase</keyword>
<keyword evidence="12" id="KW-1185">Reference proteome</keyword>
<protein>
    <recommendedName>
        <fullName evidence="3 10">Gluconokinase</fullName>
        <ecNumber evidence="3 10">2.7.1.12</ecNumber>
    </recommendedName>
</protein>
<comment type="pathway">
    <text evidence="1">Carbohydrate acid metabolism.</text>
</comment>
<dbReference type="PANTHER" id="PTHR43442:SF3">
    <property type="entry name" value="GLUCONOKINASE-RELATED"/>
    <property type="match status" value="1"/>
</dbReference>
<dbReference type="CDD" id="cd02021">
    <property type="entry name" value="GntK"/>
    <property type="match status" value="1"/>
</dbReference>
<sequence length="165" mass="18368">MIILIMGVSGSGKTTIGEQLAARLDCGFADADQFHSEASKRKMAQGIALTDEDRMPWLRAIRAAIDEQYQKGQTHIFACSALKRAYRDLLRGDRADLFMVYLKGSPELLAERLTRRRGHFFAPELLQDQLDTLEPPGPDEALMVDVRQTPEAIVEQIVAALPGQD</sequence>
<dbReference type="GO" id="GO:0019521">
    <property type="term" value="P:D-gluconate metabolic process"/>
    <property type="evidence" value="ECO:0007669"/>
    <property type="project" value="UniProtKB-KW"/>
</dbReference>
<dbReference type="GO" id="GO:0046316">
    <property type="term" value="F:gluconokinase activity"/>
    <property type="evidence" value="ECO:0007669"/>
    <property type="project" value="UniProtKB-EC"/>
</dbReference>